<dbReference type="CDD" id="cd05233">
    <property type="entry name" value="SDR_c"/>
    <property type="match status" value="1"/>
</dbReference>
<evidence type="ECO:0000313" key="5">
    <source>
        <dbReference type="Proteomes" id="UP000526408"/>
    </source>
</evidence>
<dbReference type="AlphaFoldDB" id="A0A7X6JXM1"/>
<dbReference type="PANTHER" id="PTHR42879:SF2">
    <property type="entry name" value="3-OXOACYL-[ACYL-CARRIER-PROTEIN] REDUCTASE FABG"/>
    <property type="match status" value="1"/>
</dbReference>
<dbReference type="InterPro" id="IPR020904">
    <property type="entry name" value="Sc_DH/Rdtase_CS"/>
</dbReference>
<comment type="similarity">
    <text evidence="1 2">Belongs to the short-chain dehydrogenases/reductases (SDR) family.</text>
</comment>
<keyword evidence="5" id="KW-1185">Reference proteome</keyword>
<dbReference type="Proteomes" id="UP000526408">
    <property type="component" value="Unassembled WGS sequence"/>
</dbReference>
<comment type="caution">
    <text evidence="4">The sequence shown here is derived from an EMBL/GenBank/DDBJ whole genome shotgun (WGS) entry which is preliminary data.</text>
</comment>
<evidence type="ECO:0000259" key="3">
    <source>
        <dbReference type="SMART" id="SM00822"/>
    </source>
</evidence>
<dbReference type="PROSITE" id="PS00061">
    <property type="entry name" value="ADH_SHORT"/>
    <property type="match status" value="1"/>
</dbReference>
<dbReference type="GO" id="GO:0032787">
    <property type="term" value="P:monocarboxylic acid metabolic process"/>
    <property type="evidence" value="ECO:0007669"/>
    <property type="project" value="UniProtKB-ARBA"/>
</dbReference>
<dbReference type="Gene3D" id="3.40.50.720">
    <property type="entry name" value="NAD(P)-binding Rossmann-like Domain"/>
    <property type="match status" value="1"/>
</dbReference>
<dbReference type="SUPFAM" id="SSF51735">
    <property type="entry name" value="NAD(P)-binding Rossmann-fold domains"/>
    <property type="match status" value="1"/>
</dbReference>
<organism evidence="4 5">
    <name type="scientific">Roseicyclus persicicus</name>
    <dbReference type="NCBI Taxonomy" id="2650661"/>
    <lineage>
        <taxon>Bacteria</taxon>
        <taxon>Pseudomonadati</taxon>
        <taxon>Pseudomonadota</taxon>
        <taxon>Alphaproteobacteria</taxon>
        <taxon>Rhodobacterales</taxon>
        <taxon>Roseobacteraceae</taxon>
        <taxon>Roseicyclus</taxon>
    </lineage>
</organism>
<dbReference type="PRINTS" id="PR00081">
    <property type="entry name" value="GDHRDH"/>
</dbReference>
<dbReference type="InterPro" id="IPR002347">
    <property type="entry name" value="SDR_fam"/>
</dbReference>
<name>A0A7X6JXM1_9RHOB</name>
<dbReference type="PANTHER" id="PTHR42879">
    <property type="entry name" value="3-OXOACYL-(ACYL-CARRIER-PROTEIN) REDUCTASE"/>
    <property type="match status" value="1"/>
</dbReference>
<evidence type="ECO:0000313" key="4">
    <source>
        <dbReference type="EMBL" id="NKX43544.1"/>
    </source>
</evidence>
<evidence type="ECO:0000256" key="1">
    <source>
        <dbReference type="ARBA" id="ARBA00006484"/>
    </source>
</evidence>
<protein>
    <submittedName>
        <fullName evidence="4">SDR family NAD(P)-dependent oxidoreductase</fullName>
    </submittedName>
</protein>
<dbReference type="Pfam" id="PF00106">
    <property type="entry name" value="adh_short"/>
    <property type="match status" value="1"/>
</dbReference>
<gene>
    <name evidence="4" type="ORF">HCU73_02990</name>
</gene>
<dbReference type="PRINTS" id="PR00080">
    <property type="entry name" value="SDRFAMILY"/>
</dbReference>
<proteinExistence type="inferred from homology"/>
<accession>A0A7X6JXM1</accession>
<sequence>MEHLGRHALVTGGGTGIGLDIARALAAAGAEVTITGRNLQRLQEVAAGTPRLHPLQMNVDDEASVRDGIAAAAAARGPVAICVANAGIAEAAPFHKETLAHWRQIMVTNLDGVFLTLQAALATLGREDWGRFVAISSIAGLKGLKGGSAYTASKHGVIGLIHALSEEYMGGRVTFNAVCPGYVETPIVDRNAVEIAARQGITEAEARAYLARGNRHKTLLQTDEVTGAVMWLCSEAARSVNGQSIQIAGGQVT</sequence>
<feature type="domain" description="Ketoreductase" evidence="3">
    <location>
        <begin position="6"/>
        <end position="186"/>
    </location>
</feature>
<dbReference type="InterPro" id="IPR057326">
    <property type="entry name" value="KR_dom"/>
</dbReference>
<dbReference type="FunFam" id="3.40.50.720:FF:000084">
    <property type="entry name" value="Short-chain dehydrogenase reductase"/>
    <property type="match status" value="1"/>
</dbReference>
<dbReference type="InterPro" id="IPR050259">
    <property type="entry name" value="SDR"/>
</dbReference>
<dbReference type="RefSeq" id="WP_168621907.1">
    <property type="nucleotide sequence ID" value="NZ_JAAZQQ010000001.1"/>
</dbReference>
<evidence type="ECO:0000256" key="2">
    <source>
        <dbReference type="RuleBase" id="RU000363"/>
    </source>
</evidence>
<dbReference type="EMBL" id="JAAZQQ010000001">
    <property type="protein sequence ID" value="NKX43544.1"/>
    <property type="molecule type" value="Genomic_DNA"/>
</dbReference>
<dbReference type="InterPro" id="IPR036291">
    <property type="entry name" value="NAD(P)-bd_dom_sf"/>
</dbReference>
<dbReference type="SMART" id="SM00822">
    <property type="entry name" value="PKS_KR"/>
    <property type="match status" value="1"/>
</dbReference>
<reference evidence="4 5" key="1">
    <citation type="submission" date="2020-04" db="EMBL/GenBank/DDBJ databases">
        <authorList>
            <person name="Yoon J."/>
        </authorList>
    </citation>
    <scope>NUCLEOTIDE SEQUENCE [LARGE SCALE GENOMIC DNA]</scope>
    <source>
        <strain evidence="4 5">KMU-115</strain>
    </source>
</reference>